<dbReference type="Gene3D" id="3.30.830.10">
    <property type="entry name" value="Metalloenzyme, LuxS/M16 peptidase-like"/>
    <property type="match status" value="1"/>
</dbReference>
<dbReference type="Proteomes" id="UP001152795">
    <property type="component" value="Unassembled WGS sequence"/>
</dbReference>
<reference evidence="1" key="1">
    <citation type="submission" date="2020-04" db="EMBL/GenBank/DDBJ databases">
        <authorList>
            <person name="Alioto T."/>
            <person name="Alioto T."/>
            <person name="Gomez Garrido J."/>
        </authorList>
    </citation>
    <scope>NUCLEOTIDE SEQUENCE</scope>
    <source>
        <strain evidence="1">A484AB</strain>
    </source>
</reference>
<protein>
    <submittedName>
        <fullName evidence="1">Nardilysin-like</fullName>
    </submittedName>
</protein>
<proteinExistence type="predicted"/>
<organism evidence="1 2">
    <name type="scientific">Paramuricea clavata</name>
    <name type="common">Red gorgonian</name>
    <name type="synonym">Violescent sea-whip</name>
    <dbReference type="NCBI Taxonomy" id="317549"/>
    <lineage>
        <taxon>Eukaryota</taxon>
        <taxon>Metazoa</taxon>
        <taxon>Cnidaria</taxon>
        <taxon>Anthozoa</taxon>
        <taxon>Octocorallia</taxon>
        <taxon>Malacalcyonacea</taxon>
        <taxon>Plexauridae</taxon>
        <taxon>Paramuricea</taxon>
    </lineage>
</organism>
<dbReference type="EMBL" id="CACRXK020013087">
    <property type="protein sequence ID" value="CAB4024534.1"/>
    <property type="molecule type" value="Genomic_DNA"/>
</dbReference>
<sequence length="63" mass="7584">MDLFLNDFLRNLPNIDPDVFKNHVSSMMKVKQHEDLNIAEEVDRNWKEVTDETYSFERLNNEV</sequence>
<evidence type="ECO:0000313" key="1">
    <source>
        <dbReference type="EMBL" id="CAB4024534.1"/>
    </source>
</evidence>
<gene>
    <name evidence="1" type="ORF">PACLA_8A013521</name>
</gene>
<comment type="caution">
    <text evidence="1">The sequence shown here is derived from an EMBL/GenBank/DDBJ whole genome shotgun (WGS) entry which is preliminary data.</text>
</comment>
<evidence type="ECO:0000313" key="2">
    <source>
        <dbReference type="Proteomes" id="UP001152795"/>
    </source>
</evidence>
<dbReference type="SUPFAM" id="SSF63411">
    <property type="entry name" value="LuxS/MPP-like metallohydrolase"/>
    <property type="match status" value="1"/>
</dbReference>
<dbReference type="GO" id="GO:0046872">
    <property type="term" value="F:metal ion binding"/>
    <property type="evidence" value="ECO:0007669"/>
    <property type="project" value="InterPro"/>
</dbReference>
<dbReference type="AlphaFoldDB" id="A0A6S7J3H4"/>
<accession>A0A6S7J3H4</accession>
<keyword evidence="2" id="KW-1185">Reference proteome</keyword>
<name>A0A6S7J3H4_PARCT</name>
<dbReference type="InterPro" id="IPR011249">
    <property type="entry name" value="Metalloenz_LuxS/M16"/>
</dbReference>
<dbReference type="OrthoDB" id="4953at2759"/>